<evidence type="ECO:0000256" key="2">
    <source>
        <dbReference type="ARBA" id="ARBA00016807"/>
    </source>
</evidence>
<dbReference type="PANTHER" id="PTHR21411:SF0">
    <property type="entry name" value="REGULATORY PROTEIN ZESTE"/>
    <property type="match status" value="1"/>
</dbReference>
<evidence type="ECO:0000313" key="8">
    <source>
        <dbReference type="RefSeq" id="XP_028028245.1"/>
    </source>
</evidence>
<keyword evidence="7" id="KW-1185">Reference proteome</keyword>
<reference evidence="8" key="1">
    <citation type="submission" date="2025-08" db="UniProtKB">
        <authorList>
            <consortium name="RefSeq"/>
        </authorList>
    </citation>
    <scope>IDENTIFICATION</scope>
    <source>
        <tissue evidence="8">Silk gland</tissue>
    </source>
</reference>
<comment type="subunit">
    <text evidence="1">Self-associates forming complexes of several hundred monomers.</text>
</comment>
<name>A0A6J2JF99_BOMMA</name>
<keyword evidence="4" id="KW-0804">Transcription</keyword>
<dbReference type="InterPro" id="IPR028002">
    <property type="entry name" value="Myb_DNA-bind_5"/>
</dbReference>
<dbReference type="RefSeq" id="XP_028028245.1">
    <property type="nucleotide sequence ID" value="XM_028172444.1"/>
</dbReference>
<organism evidence="7 8">
    <name type="scientific">Bombyx mandarina</name>
    <name type="common">Wild silk moth</name>
    <name type="synonym">Wild silkworm</name>
    <dbReference type="NCBI Taxonomy" id="7092"/>
    <lineage>
        <taxon>Eukaryota</taxon>
        <taxon>Metazoa</taxon>
        <taxon>Ecdysozoa</taxon>
        <taxon>Arthropoda</taxon>
        <taxon>Hexapoda</taxon>
        <taxon>Insecta</taxon>
        <taxon>Pterygota</taxon>
        <taxon>Neoptera</taxon>
        <taxon>Endopterygota</taxon>
        <taxon>Lepidoptera</taxon>
        <taxon>Glossata</taxon>
        <taxon>Ditrysia</taxon>
        <taxon>Bombycoidea</taxon>
        <taxon>Bombycidae</taxon>
        <taxon>Bombycinae</taxon>
        <taxon>Bombyx</taxon>
    </lineage>
</organism>
<evidence type="ECO:0000313" key="7">
    <source>
        <dbReference type="Proteomes" id="UP000504629"/>
    </source>
</evidence>
<evidence type="ECO:0000256" key="4">
    <source>
        <dbReference type="ARBA" id="ARBA00023163"/>
    </source>
</evidence>
<accession>A0A6J2JF99</accession>
<dbReference type="KEGG" id="bman:114241584"/>
<dbReference type="Proteomes" id="UP000504629">
    <property type="component" value="Unplaced"/>
</dbReference>
<evidence type="ECO:0000256" key="1">
    <source>
        <dbReference type="ARBA" id="ARBA00011764"/>
    </source>
</evidence>
<proteinExistence type="predicted"/>
<evidence type="ECO:0000259" key="6">
    <source>
        <dbReference type="Pfam" id="PF13873"/>
    </source>
</evidence>
<evidence type="ECO:0000256" key="3">
    <source>
        <dbReference type="ARBA" id="ARBA00023015"/>
    </source>
</evidence>
<dbReference type="GeneID" id="114241584"/>
<comment type="function">
    <text evidence="5">Involved in transvection phenomena (= synapsis-dependent gene expression), where the synaptic pairing of chromosomes carrying genes with which zeste interacts influences the expression of these genes. Zeste binds to DNA and stimulates transcription from a nearby promoter.</text>
</comment>
<keyword evidence="3" id="KW-0805">Transcription regulation</keyword>
<protein>
    <recommendedName>
        <fullName evidence="2">Regulatory protein zeste</fullName>
    </recommendedName>
</protein>
<sequence>MWNQIILDIECIVCNKSLQKINHNPSHTFKMGKVPNNRRLRTPNWTQAEKQYLLELIKVRKDVVVTKNNNGPNYSEEKDIAWNEILRELSVKYGTKFQGSSIKKVKTQWQNMKRIAREEVALNGELFQKYTPQSLEVCHILEVIKDGILKVENQSLNETRLTTNVEIKTESVDEDLDQSCCSGTNINGSSSSTFEVIYRNSRNSREFEASCTTSEQDSTANDTEMALEENRDVEENIQKSRHASVMTDFEDIDDETNDTIRNQAKEFLKYTCTERQIKMESLKEERQVIRAMRETAELNKIIAEQKLKHVLWVNKQQMALV</sequence>
<dbReference type="PANTHER" id="PTHR21411">
    <property type="entry name" value="APONTIC"/>
    <property type="match status" value="1"/>
</dbReference>
<evidence type="ECO:0000256" key="5">
    <source>
        <dbReference type="ARBA" id="ARBA00025466"/>
    </source>
</evidence>
<dbReference type="AlphaFoldDB" id="A0A6J2JF99"/>
<dbReference type="OrthoDB" id="10045676at2759"/>
<gene>
    <name evidence="8" type="primary">LOC114241584</name>
</gene>
<feature type="domain" description="Myb/SANT-like DNA-binding" evidence="6">
    <location>
        <begin position="41"/>
        <end position="121"/>
    </location>
</feature>
<dbReference type="Pfam" id="PF13873">
    <property type="entry name" value="Myb_DNA-bind_5"/>
    <property type="match status" value="1"/>
</dbReference>